<name>A0ABD0L492_9CAEN</name>
<proteinExistence type="predicted"/>
<protein>
    <submittedName>
        <fullName evidence="2">Uncharacterized protein</fullName>
    </submittedName>
</protein>
<evidence type="ECO:0000313" key="3">
    <source>
        <dbReference type="Proteomes" id="UP001519460"/>
    </source>
</evidence>
<feature type="compositionally biased region" description="Basic and acidic residues" evidence="1">
    <location>
        <begin position="217"/>
        <end position="235"/>
    </location>
</feature>
<dbReference type="Proteomes" id="UP001519460">
    <property type="component" value="Unassembled WGS sequence"/>
</dbReference>
<reference evidence="2 3" key="1">
    <citation type="journal article" date="2023" name="Sci. Data">
        <title>Genome assembly of the Korean intertidal mud-creeper Batillaria attramentaria.</title>
        <authorList>
            <person name="Patra A.K."/>
            <person name="Ho P.T."/>
            <person name="Jun S."/>
            <person name="Lee S.J."/>
            <person name="Kim Y."/>
            <person name="Won Y.J."/>
        </authorList>
    </citation>
    <scope>NUCLEOTIDE SEQUENCE [LARGE SCALE GENOMIC DNA]</scope>
    <source>
        <strain evidence="2">Wonlab-2016</strain>
    </source>
</reference>
<sequence length="335" mass="36531">MLTPRSHQLAVLHRVEATMSAAGDTSNPPLSVTGLASASADARLVFVFVPMTQIASSFEPAYSLVDLTSRVFIPQPPRSRLRQRPTTLERDTQTTGRPSFGEGGTKEEAEASESLEELIPVLEEAPPREQTETGTQTVKTLTHGTTQTCKELLPPEIVYAETGVGSHFAILPPEPEMGVGSEDALWEAPHIVTADASVGSQHVFPPTPPVMVGRGVGESKVDPDRKPPGTKRKTDSIHVTNVSTSSKSTVVETYEIEYQREEVPHIPPMVDEARGLPRGSHLQVLHHHSWRQESQRDGGVQFRLGDENVVQVSVNKQMHVAFLSRQHSAGQGKEE</sequence>
<accession>A0ABD0L492</accession>
<dbReference type="AlphaFoldDB" id="A0ABD0L492"/>
<comment type="caution">
    <text evidence="2">The sequence shown here is derived from an EMBL/GenBank/DDBJ whole genome shotgun (WGS) entry which is preliminary data.</text>
</comment>
<feature type="region of interest" description="Disordered" evidence="1">
    <location>
        <begin position="208"/>
        <end position="235"/>
    </location>
</feature>
<dbReference type="EMBL" id="JACVVK020000085">
    <property type="protein sequence ID" value="KAK7494270.1"/>
    <property type="molecule type" value="Genomic_DNA"/>
</dbReference>
<evidence type="ECO:0000256" key="1">
    <source>
        <dbReference type="SAM" id="MobiDB-lite"/>
    </source>
</evidence>
<keyword evidence="3" id="KW-1185">Reference proteome</keyword>
<organism evidence="2 3">
    <name type="scientific">Batillaria attramentaria</name>
    <dbReference type="NCBI Taxonomy" id="370345"/>
    <lineage>
        <taxon>Eukaryota</taxon>
        <taxon>Metazoa</taxon>
        <taxon>Spiralia</taxon>
        <taxon>Lophotrochozoa</taxon>
        <taxon>Mollusca</taxon>
        <taxon>Gastropoda</taxon>
        <taxon>Caenogastropoda</taxon>
        <taxon>Sorbeoconcha</taxon>
        <taxon>Cerithioidea</taxon>
        <taxon>Batillariidae</taxon>
        <taxon>Batillaria</taxon>
    </lineage>
</organism>
<gene>
    <name evidence="2" type="ORF">BaRGS_00014552</name>
</gene>
<evidence type="ECO:0000313" key="2">
    <source>
        <dbReference type="EMBL" id="KAK7494270.1"/>
    </source>
</evidence>
<feature type="region of interest" description="Disordered" evidence="1">
    <location>
        <begin position="76"/>
        <end position="114"/>
    </location>
</feature>